<dbReference type="GO" id="GO:0043048">
    <property type="term" value="P:dolichyl monophosphate biosynthetic process"/>
    <property type="evidence" value="ECO:0007669"/>
    <property type="project" value="TreeGrafter"/>
</dbReference>
<evidence type="ECO:0000256" key="5">
    <source>
        <dbReference type="ARBA" id="ARBA00022692"/>
    </source>
</evidence>
<dbReference type="EC" id="2.7.1.108" evidence="3"/>
<dbReference type="GO" id="GO:0005789">
    <property type="term" value="C:endoplasmic reticulum membrane"/>
    <property type="evidence" value="ECO:0007669"/>
    <property type="project" value="UniProtKB-SubCell"/>
</dbReference>
<dbReference type="PANTHER" id="PTHR13205">
    <property type="entry name" value="TRANSMEMBRANE PROTEIN 15-RELATED"/>
    <property type="match status" value="1"/>
</dbReference>
<keyword evidence="7" id="KW-0256">Endoplasmic reticulum</keyword>
<evidence type="ECO:0000256" key="6">
    <source>
        <dbReference type="ARBA" id="ARBA00022777"/>
    </source>
</evidence>
<proteinExistence type="inferred from homology"/>
<feature type="transmembrane region" description="Helical" evidence="10">
    <location>
        <begin position="472"/>
        <end position="497"/>
    </location>
</feature>
<feature type="transmembrane region" description="Helical" evidence="10">
    <location>
        <begin position="303"/>
        <end position="320"/>
    </location>
</feature>
<dbReference type="InterPro" id="IPR032974">
    <property type="entry name" value="Polypren_kinase"/>
</dbReference>
<feature type="transmembrane region" description="Helical" evidence="10">
    <location>
        <begin position="115"/>
        <end position="139"/>
    </location>
</feature>
<accession>A0AA85JX92</accession>
<evidence type="ECO:0000313" key="11">
    <source>
        <dbReference type="Proteomes" id="UP000050795"/>
    </source>
</evidence>
<feature type="transmembrane region" description="Helical" evidence="10">
    <location>
        <begin position="392"/>
        <end position="412"/>
    </location>
</feature>
<organism evidence="11 12">
    <name type="scientific">Trichobilharzia regenti</name>
    <name type="common">Nasal bird schistosome</name>
    <dbReference type="NCBI Taxonomy" id="157069"/>
    <lineage>
        <taxon>Eukaryota</taxon>
        <taxon>Metazoa</taxon>
        <taxon>Spiralia</taxon>
        <taxon>Lophotrochozoa</taxon>
        <taxon>Platyhelminthes</taxon>
        <taxon>Trematoda</taxon>
        <taxon>Digenea</taxon>
        <taxon>Strigeidida</taxon>
        <taxon>Schistosomatoidea</taxon>
        <taxon>Schistosomatidae</taxon>
        <taxon>Trichobilharzia</taxon>
    </lineage>
</organism>
<evidence type="ECO:0000256" key="2">
    <source>
        <dbReference type="ARBA" id="ARBA00010794"/>
    </source>
</evidence>
<dbReference type="GO" id="GO:0004168">
    <property type="term" value="F:dolichol kinase activity"/>
    <property type="evidence" value="ECO:0007669"/>
    <property type="project" value="UniProtKB-EC"/>
</dbReference>
<keyword evidence="6" id="KW-0418">Kinase</keyword>
<dbReference type="PANTHER" id="PTHR13205:SF15">
    <property type="entry name" value="DOLICHOL KINASE"/>
    <property type="match status" value="1"/>
</dbReference>
<feature type="transmembrane region" description="Helical" evidence="10">
    <location>
        <begin position="189"/>
        <end position="211"/>
    </location>
</feature>
<evidence type="ECO:0000256" key="9">
    <source>
        <dbReference type="ARBA" id="ARBA00023136"/>
    </source>
</evidence>
<feature type="transmembrane region" description="Helical" evidence="10">
    <location>
        <begin position="63"/>
        <end position="83"/>
    </location>
</feature>
<evidence type="ECO:0000256" key="8">
    <source>
        <dbReference type="ARBA" id="ARBA00022989"/>
    </source>
</evidence>
<comment type="similarity">
    <text evidence="2">Belongs to the polyprenol kinase family.</text>
</comment>
<feature type="transmembrane region" description="Helical" evidence="10">
    <location>
        <begin position="90"/>
        <end position="109"/>
    </location>
</feature>
<reference evidence="12" key="2">
    <citation type="submission" date="2023-11" db="UniProtKB">
        <authorList>
            <consortium name="WormBaseParasite"/>
        </authorList>
    </citation>
    <scope>IDENTIFICATION</scope>
</reference>
<feature type="transmembrane region" description="Helical" evidence="10">
    <location>
        <begin position="151"/>
        <end position="169"/>
    </location>
</feature>
<keyword evidence="11" id="KW-1185">Reference proteome</keyword>
<comment type="subcellular location">
    <subcellularLocation>
        <location evidence="1">Endoplasmic reticulum membrane</location>
        <topology evidence="1">Multi-pass membrane protein</topology>
    </subcellularLocation>
</comment>
<evidence type="ECO:0000256" key="4">
    <source>
        <dbReference type="ARBA" id="ARBA00022679"/>
    </source>
</evidence>
<keyword evidence="8 10" id="KW-1133">Transmembrane helix</keyword>
<evidence type="ECO:0000256" key="10">
    <source>
        <dbReference type="SAM" id="Phobius"/>
    </source>
</evidence>
<keyword evidence="5 10" id="KW-0812">Transmembrane</keyword>
<name>A0AA85JX92_TRIRE</name>
<dbReference type="AlphaFoldDB" id="A0AA85JX92"/>
<reference evidence="11" key="1">
    <citation type="submission" date="2022-06" db="EMBL/GenBank/DDBJ databases">
        <authorList>
            <person name="Berger JAMES D."/>
            <person name="Berger JAMES D."/>
        </authorList>
    </citation>
    <scope>NUCLEOTIDE SEQUENCE [LARGE SCALE GENOMIC DNA]</scope>
</reference>
<feature type="transmembrane region" description="Helical" evidence="10">
    <location>
        <begin position="424"/>
        <end position="445"/>
    </location>
</feature>
<dbReference type="WBParaSite" id="TREG1_570.1">
    <property type="protein sequence ID" value="TREG1_570.1"/>
    <property type="gene ID" value="TREG1_570"/>
</dbReference>
<keyword evidence="9 10" id="KW-0472">Membrane</keyword>
<sequence>MLADDRYRQLMSVSRKHVGYGLWLGLIVPSLLLKTGHKSLSLEFFISPLITIFLLKTNNSRLIIIPLCLWVGCSNYTSVITVIRPLFTNLFIFSFFCELLSLFPFSFSFGEALLLAQLCAVFIITECNFLIPFLMLYLIERYSVSFSLKNASLMAFILSIFSGCCWFSFCRTQIPSSFIVDQIYQCFISSTNFSLLMFWLGLFSFCVYVTIVSRQSNTLCQTANISEFYDCPPPLSSQESDFSDQSEYFEVCNEDSSSSSSSGCDTTLSLSIDSAKRFKVRKLFHFAAGLVYTSGLLYSPHLLSLASVCLLIVFWCFEWIRRRGPYRLSSYFSALVDPFRDERDSGEILFTPIALLLGLSIPIWWPENLKTTDITVSINHLCYEMRVQPTSWTGILSIAIGDSFAALIGKAYGKRCWPGSHRTFLGSSASFLSQIIAWTGLSYYYSWSWKSGVIPLLCGVVVEAYTEQIDNLVVPLVVMFSFLFANTNYTSFVYNIIS</sequence>
<evidence type="ECO:0000313" key="12">
    <source>
        <dbReference type="WBParaSite" id="TREG1_570.1"/>
    </source>
</evidence>
<protein>
    <recommendedName>
        <fullName evidence="3">dolichol kinase</fullName>
        <ecNumber evidence="3">2.7.1.108</ecNumber>
    </recommendedName>
</protein>
<evidence type="ECO:0000256" key="1">
    <source>
        <dbReference type="ARBA" id="ARBA00004477"/>
    </source>
</evidence>
<keyword evidence="4" id="KW-0808">Transferase</keyword>
<dbReference type="Proteomes" id="UP000050795">
    <property type="component" value="Unassembled WGS sequence"/>
</dbReference>
<feature type="transmembrane region" description="Helical" evidence="10">
    <location>
        <begin position="348"/>
        <end position="365"/>
    </location>
</feature>
<evidence type="ECO:0000256" key="3">
    <source>
        <dbReference type="ARBA" id="ARBA00012132"/>
    </source>
</evidence>
<evidence type="ECO:0000256" key="7">
    <source>
        <dbReference type="ARBA" id="ARBA00022824"/>
    </source>
</evidence>